<proteinExistence type="predicted"/>
<sequence length="44" mass="5213">MKSYDKSLAAFSLEQCTFELKVNCGNRLVILEWKEHIELKNNIR</sequence>
<protein>
    <submittedName>
        <fullName evidence="1">28193_t:CDS:1</fullName>
    </submittedName>
</protein>
<keyword evidence="2" id="KW-1185">Reference proteome</keyword>
<evidence type="ECO:0000313" key="1">
    <source>
        <dbReference type="EMBL" id="CAG8697049.1"/>
    </source>
</evidence>
<evidence type="ECO:0000313" key="2">
    <source>
        <dbReference type="Proteomes" id="UP000789901"/>
    </source>
</evidence>
<accession>A0ABN7UXV5</accession>
<dbReference type="EMBL" id="CAJVQB010007101">
    <property type="protein sequence ID" value="CAG8697049.1"/>
    <property type="molecule type" value="Genomic_DNA"/>
</dbReference>
<organism evidence="1 2">
    <name type="scientific">Gigaspora margarita</name>
    <dbReference type="NCBI Taxonomy" id="4874"/>
    <lineage>
        <taxon>Eukaryota</taxon>
        <taxon>Fungi</taxon>
        <taxon>Fungi incertae sedis</taxon>
        <taxon>Mucoromycota</taxon>
        <taxon>Glomeromycotina</taxon>
        <taxon>Glomeromycetes</taxon>
        <taxon>Diversisporales</taxon>
        <taxon>Gigasporaceae</taxon>
        <taxon>Gigaspora</taxon>
    </lineage>
</organism>
<name>A0ABN7UXV5_GIGMA</name>
<comment type="caution">
    <text evidence="1">The sequence shown here is derived from an EMBL/GenBank/DDBJ whole genome shotgun (WGS) entry which is preliminary data.</text>
</comment>
<dbReference type="Proteomes" id="UP000789901">
    <property type="component" value="Unassembled WGS sequence"/>
</dbReference>
<reference evidence="1 2" key="1">
    <citation type="submission" date="2021-06" db="EMBL/GenBank/DDBJ databases">
        <authorList>
            <person name="Kallberg Y."/>
            <person name="Tangrot J."/>
            <person name="Rosling A."/>
        </authorList>
    </citation>
    <scope>NUCLEOTIDE SEQUENCE [LARGE SCALE GENOMIC DNA]</scope>
    <source>
        <strain evidence="1 2">120-4 pot B 10/14</strain>
    </source>
</reference>
<gene>
    <name evidence="1" type="ORF">GMARGA_LOCUS11881</name>
</gene>